<evidence type="ECO:0000256" key="5">
    <source>
        <dbReference type="ARBA" id="ARBA00022989"/>
    </source>
</evidence>
<evidence type="ECO:0000256" key="1">
    <source>
        <dbReference type="ARBA" id="ARBA00004141"/>
    </source>
</evidence>
<comment type="pathway">
    <text evidence="2">Carotenoid biosynthesis.</text>
</comment>
<name>A0A512HU63_9ACTN</name>
<organism evidence="9 10">
    <name type="scientific">Aeromicrobium flavum</name>
    <dbReference type="NCBI Taxonomy" id="416568"/>
    <lineage>
        <taxon>Bacteria</taxon>
        <taxon>Bacillati</taxon>
        <taxon>Actinomycetota</taxon>
        <taxon>Actinomycetes</taxon>
        <taxon>Propionibacteriales</taxon>
        <taxon>Nocardioidaceae</taxon>
        <taxon>Aeromicrobium</taxon>
    </lineage>
</organism>
<accession>A0A512HU63</accession>
<evidence type="ECO:0000256" key="4">
    <source>
        <dbReference type="ARBA" id="ARBA00022746"/>
    </source>
</evidence>
<dbReference type="GO" id="GO:0016117">
    <property type="term" value="P:carotenoid biosynthetic process"/>
    <property type="evidence" value="ECO:0007669"/>
    <property type="project" value="UniProtKB-KW"/>
</dbReference>
<evidence type="ECO:0000313" key="10">
    <source>
        <dbReference type="Proteomes" id="UP000321769"/>
    </source>
</evidence>
<sequence>MSWLYLASVIGAGFCMGLVDRRWSLFLFRDARRAVTILVAGFVFFLVWDLVALELGVYSRGESPAMTGIEVAPDLPLEELFFIAFLCYVTGVLHGLFDRVLRREQVRR</sequence>
<keyword evidence="6 8" id="KW-0472">Membrane</keyword>
<feature type="transmembrane region" description="Helical" evidence="8">
    <location>
        <begin position="80"/>
        <end position="101"/>
    </location>
</feature>
<keyword evidence="5 8" id="KW-1133">Transmembrane helix</keyword>
<reference evidence="9 10" key="1">
    <citation type="submission" date="2019-07" db="EMBL/GenBank/DDBJ databases">
        <title>Whole genome shotgun sequence of Aeromicrobium flavum NBRC 107625.</title>
        <authorList>
            <person name="Hosoyama A."/>
            <person name="Uohara A."/>
            <person name="Ohji S."/>
            <person name="Ichikawa N."/>
        </authorList>
    </citation>
    <scope>NUCLEOTIDE SEQUENCE [LARGE SCALE GENOMIC DNA]</scope>
    <source>
        <strain evidence="9 10">NBRC 107625</strain>
    </source>
</reference>
<dbReference type="InterPro" id="IPR017825">
    <property type="entry name" value="Lycopene_cyclase_dom"/>
</dbReference>
<dbReference type="GO" id="GO:0045436">
    <property type="term" value="F:lycopene beta cyclase activity"/>
    <property type="evidence" value="ECO:0007669"/>
    <property type="project" value="UniProtKB-ARBA"/>
</dbReference>
<evidence type="ECO:0000313" key="9">
    <source>
        <dbReference type="EMBL" id="GEO88993.1"/>
    </source>
</evidence>
<keyword evidence="3 8" id="KW-0812">Transmembrane</keyword>
<keyword evidence="7" id="KW-0413">Isomerase</keyword>
<evidence type="ECO:0008006" key="11">
    <source>
        <dbReference type="Google" id="ProtNLM"/>
    </source>
</evidence>
<comment type="caution">
    <text evidence="9">The sequence shown here is derived from an EMBL/GenBank/DDBJ whole genome shotgun (WGS) entry which is preliminary data.</text>
</comment>
<protein>
    <recommendedName>
        <fullName evidence="11">Lycopene cyclase domain-containing protein</fullName>
    </recommendedName>
</protein>
<feature type="transmembrane region" description="Helical" evidence="8">
    <location>
        <begin position="6"/>
        <end position="23"/>
    </location>
</feature>
<keyword evidence="4" id="KW-0125">Carotenoid biosynthesis</keyword>
<feature type="transmembrane region" description="Helical" evidence="8">
    <location>
        <begin position="35"/>
        <end position="60"/>
    </location>
</feature>
<dbReference type="Proteomes" id="UP000321769">
    <property type="component" value="Unassembled WGS sequence"/>
</dbReference>
<dbReference type="AlphaFoldDB" id="A0A512HU63"/>
<evidence type="ECO:0000256" key="8">
    <source>
        <dbReference type="SAM" id="Phobius"/>
    </source>
</evidence>
<dbReference type="RefSeq" id="WP_146826646.1">
    <property type="nucleotide sequence ID" value="NZ_BAAAYQ010000001.1"/>
</dbReference>
<evidence type="ECO:0000256" key="3">
    <source>
        <dbReference type="ARBA" id="ARBA00022692"/>
    </source>
</evidence>
<evidence type="ECO:0000256" key="6">
    <source>
        <dbReference type="ARBA" id="ARBA00023136"/>
    </source>
</evidence>
<proteinExistence type="predicted"/>
<dbReference type="GO" id="GO:0016020">
    <property type="term" value="C:membrane"/>
    <property type="evidence" value="ECO:0007669"/>
    <property type="project" value="UniProtKB-SubCell"/>
</dbReference>
<dbReference type="GO" id="GO:0016872">
    <property type="term" value="F:intramolecular lyase activity"/>
    <property type="evidence" value="ECO:0007669"/>
    <property type="project" value="InterPro"/>
</dbReference>
<dbReference type="EMBL" id="BJZQ01000004">
    <property type="protein sequence ID" value="GEO88993.1"/>
    <property type="molecule type" value="Genomic_DNA"/>
</dbReference>
<keyword evidence="10" id="KW-1185">Reference proteome</keyword>
<dbReference type="OrthoDB" id="4774157at2"/>
<comment type="subcellular location">
    <subcellularLocation>
        <location evidence="1">Membrane</location>
        <topology evidence="1">Multi-pass membrane protein</topology>
    </subcellularLocation>
</comment>
<evidence type="ECO:0000256" key="2">
    <source>
        <dbReference type="ARBA" id="ARBA00004829"/>
    </source>
</evidence>
<dbReference type="NCBIfam" id="TIGR03462">
    <property type="entry name" value="CarR_dom_SF"/>
    <property type="match status" value="1"/>
</dbReference>
<evidence type="ECO:0000256" key="7">
    <source>
        <dbReference type="ARBA" id="ARBA00023235"/>
    </source>
</evidence>
<gene>
    <name evidence="9" type="ORF">AFL01nite_13200</name>
</gene>